<dbReference type="PROSITE" id="PS50071">
    <property type="entry name" value="HOMEOBOX_2"/>
    <property type="match status" value="1"/>
</dbReference>
<feature type="region of interest" description="Disordered" evidence="7">
    <location>
        <begin position="154"/>
        <end position="227"/>
    </location>
</feature>
<evidence type="ECO:0000256" key="4">
    <source>
        <dbReference type="ARBA" id="ARBA00023242"/>
    </source>
</evidence>
<evidence type="ECO:0000259" key="8">
    <source>
        <dbReference type="PROSITE" id="PS50071"/>
    </source>
</evidence>
<dbReference type="SMART" id="SM00389">
    <property type="entry name" value="HOX"/>
    <property type="match status" value="1"/>
</dbReference>
<dbReference type="PROSITE" id="PS00027">
    <property type="entry name" value="HOMEOBOX_1"/>
    <property type="match status" value="1"/>
</dbReference>
<dbReference type="Proteomes" id="UP001369086">
    <property type="component" value="Unassembled WGS sequence"/>
</dbReference>
<dbReference type="PANTHER" id="PTHR46639:SF4">
    <property type="entry name" value="DIENCEPHALON_MESENCEPHALON HOMEOBOX PROTEIN 1-B-LIKE"/>
    <property type="match status" value="1"/>
</dbReference>
<dbReference type="Gene3D" id="1.10.10.60">
    <property type="entry name" value="Homeodomain-like"/>
    <property type="match status" value="1"/>
</dbReference>
<dbReference type="InterPro" id="IPR017970">
    <property type="entry name" value="Homeobox_CS"/>
</dbReference>
<feature type="DNA-binding region" description="Homeobox" evidence="5">
    <location>
        <begin position="97"/>
        <end position="156"/>
    </location>
</feature>
<feature type="domain" description="Homeobox" evidence="8">
    <location>
        <begin position="95"/>
        <end position="155"/>
    </location>
</feature>
<proteinExistence type="inferred from homology"/>
<dbReference type="InterPro" id="IPR009057">
    <property type="entry name" value="Homeodomain-like_sf"/>
</dbReference>
<dbReference type="InterPro" id="IPR052488">
    <property type="entry name" value="DMBX_homeobox"/>
</dbReference>
<evidence type="ECO:0000256" key="2">
    <source>
        <dbReference type="ARBA" id="ARBA00023125"/>
    </source>
</evidence>
<protein>
    <submittedName>
        <fullName evidence="9">Diencephalon/mesencephalon homeobox protein 1</fullName>
    </submittedName>
</protein>
<dbReference type="Pfam" id="PF00046">
    <property type="entry name" value="Homeodomain"/>
    <property type="match status" value="1"/>
</dbReference>
<feature type="compositionally biased region" description="Basic and acidic residues" evidence="7">
    <location>
        <begin position="168"/>
        <end position="187"/>
    </location>
</feature>
<dbReference type="CDD" id="cd00086">
    <property type="entry name" value="homeodomain"/>
    <property type="match status" value="1"/>
</dbReference>
<sequence length="309" mass="34637">MPALGKRCHCCSKKKPVLRIQQKNSTMNSLYYYGGRGGYPLQNMNSLAVMCNLHQQMAEQYQISPSEGPPSSIHTFSVAERLAELILEARYGDQQKQRRSRTAFTGPQLAALEKAFQKTQYPDVVMRERLALCISLPEARIQVWFKNRRAKFRKGQRGVTPRENAAAAEREGGATAEREEADAKTTDETPPESRVWDHPSLAQGERASHSELYTGPQPSTDRPSSPFLHHTADHLSFLSTGLHFPLSYWQGFQQSLCPVSAVNARGKGTSLSPGTGSTTRDQTYQHLDLKGYHDSRGPSKLWPSEQKDY</sequence>
<dbReference type="SUPFAM" id="SSF46689">
    <property type="entry name" value="Homeodomain-like"/>
    <property type="match status" value="1"/>
</dbReference>
<comment type="subcellular location">
    <subcellularLocation>
        <location evidence="5 6">Nucleus</location>
    </subcellularLocation>
</comment>
<accession>A0ABR0Y4A0</accession>
<keyword evidence="10" id="KW-1185">Reference proteome</keyword>
<comment type="caution">
    <text evidence="9">The sequence shown here is derived from an EMBL/GenBank/DDBJ whole genome shotgun (WGS) entry which is preliminary data.</text>
</comment>
<dbReference type="PANTHER" id="PTHR46639">
    <property type="entry name" value="DIENCEPHALON/MESENCEPHALON HOMEOBOX PROTEIN 1"/>
    <property type="match status" value="1"/>
</dbReference>
<evidence type="ECO:0000256" key="1">
    <source>
        <dbReference type="ARBA" id="ARBA00005733"/>
    </source>
</evidence>
<dbReference type="InterPro" id="IPR001356">
    <property type="entry name" value="HD"/>
</dbReference>
<evidence type="ECO:0000256" key="6">
    <source>
        <dbReference type="RuleBase" id="RU000682"/>
    </source>
</evidence>
<evidence type="ECO:0000256" key="7">
    <source>
        <dbReference type="SAM" id="MobiDB-lite"/>
    </source>
</evidence>
<keyword evidence="3 5" id="KW-0371">Homeobox</keyword>
<feature type="region of interest" description="Disordered" evidence="7">
    <location>
        <begin position="289"/>
        <end position="309"/>
    </location>
</feature>
<evidence type="ECO:0000313" key="9">
    <source>
        <dbReference type="EMBL" id="KAK6467326.1"/>
    </source>
</evidence>
<organism evidence="9 10">
    <name type="scientific">Huso huso</name>
    <name type="common">Beluga</name>
    <name type="synonym">Acipenser huso</name>
    <dbReference type="NCBI Taxonomy" id="61971"/>
    <lineage>
        <taxon>Eukaryota</taxon>
        <taxon>Metazoa</taxon>
        <taxon>Chordata</taxon>
        <taxon>Craniata</taxon>
        <taxon>Vertebrata</taxon>
        <taxon>Euteleostomi</taxon>
        <taxon>Actinopterygii</taxon>
        <taxon>Chondrostei</taxon>
        <taxon>Acipenseriformes</taxon>
        <taxon>Acipenseridae</taxon>
        <taxon>Huso</taxon>
    </lineage>
</organism>
<keyword evidence="2 5" id="KW-0238">DNA-binding</keyword>
<gene>
    <name evidence="9" type="ORF">HHUSO_G34843</name>
</gene>
<evidence type="ECO:0000256" key="3">
    <source>
        <dbReference type="ARBA" id="ARBA00023155"/>
    </source>
</evidence>
<dbReference type="GO" id="GO:0003677">
    <property type="term" value="F:DNA binding"/>
    <property type="evidence" value="ECO:0007669"/>
    <property type="project" value="UniProtKB-KW"/>
</dbReference>
<reference evidence="9 10" key="1">
    <citation type="submission" date="2021-05" db="EMBL/GenBank/DDBJ databases">
        <authorList>
            <person name="Zahm M."/>
            <person name="Klopp C."/>
            <person name="Cabau C."/>
            <person name="Kuhl H."/>
            <person name="Suciu R."/>
            <person name="Ciorpac M."/>
            <person name="Holostenco D."/>
            <person name="Gessner J."/>
            <person name="Wuertz S."/>
            <person name="Hohne C."/>
            <person name="Stock M."/>
            <person name="Gislard M."/>
            <person name="Lluch J."/>
            <person name="Milhes M."/>
            <person name="Lampietro C."/>
            <person name="Lopez Roques C."/>
            <person name="Donnadieu C."/>
            <person name="Du K."/>
            <person name="Schartl M."/>
            <person name="Guiguen Y."/>
        </authorList>
    </citation>
    <scope>NUCLEOTIDE SEQUENCE [LARGE SCALE GENOMIC DNA]</scope>
    <source>
        <strain evidence="9">Hh-F2</strain>
        <tissue evidence="9">Blood</tissue>
    </source>
</reference>
<name>A0ABR0Y4A0_HUSHU</name>
<evidence type="ECO:0000256" key="5">
    <source>
        <dbReference type="PROSITE-ProRule" id="PRU00108"/>
    </source>
</evidence>
<evidence type="ECO:0000313" key="10">
    <source>
        <dbReference type="Proteomes" id="UP001369086"/>
    </source>
</evidence>
<comment type="similarity">
    <text evidence="1">Belongs to the paired homeobox family.</text>
</comment>
<dbReference type="EMBL" id="JAHFZB010000049">
    <property type="protein sequence ID" value="KAK6467326.1"/>
    <property type="molecule type" value="Genomic_DNA"/>
</dbReference>
<keyword evidence="4 5" id="KW-0539">Nucleus</keyword>